<protein>
    <submittedName>
        <fullName evidence="2">Uncharacterized protein</fullName>
    </submittedName>
</protein>
<dbReference type="Proteomes" id="UP000192578">
    <property type="component" value="Unassembled WGS sequence"/>
</dbReference>
<evidence type="ECO:0000256" key="1">
    <source>
        <dbReference type="SAM" id="MobiDB-lite"/>
    </source>
</evidence>
<dbReference type="AlphaFoldDB" id="A0A9X6NFJ8"/>
<feature type="region of interest" description="Disordered" evidence="1">
    <location>
        <begin position="190"/>
        <end position="251"/>
    </location>
</feature>
<feature type="compositionally biased region" description="Acidic residues" evidence="1">
    <location>
        <begin position="15"/>
        <end position="30"/>
    </location>
</feature>
<feature type="region of interest" description="Disordered" evidence="1">
    <location>
        <begin position="1"/>
        <end position="71"/>
    </location>
</feature>
<feature type="region of interest" description="Disordered" evidence="1">
    <location>
        <begin position="514"/>
        <end position="610"/>
    </location>
</feature>
<feature type="compositionally biased region" description="Polar residues" evidence="1">
    <location>
        <begin position="190"/>
        <end position="206"/>
    </location>
</feature>
<evidence type="ECO:0000313" key="3">
    <source>
        <dbReference type="Proteomes" id="UP000192578"/>
    </source>
</evidence>
<evidence type="ECO:0000313" key="2">
    <source>
        <dbReference type="EMBL" id="OWA51751.1"/>
    </source>
</evidence>
<reference evidence="3" key="1">
    <citation type="submission" date="2017-01" db="EMBL/GenBank/DDBJ databases">
        <title>Comparative genomics of anhydrobiosis in the tardigrade Hypsibius dujardini.</title>
        <authorList>
            <person name="Yoshida Y."/>
            <person name="Koutsovoulos G."/>
            <person name="Laetsch D."/>
            <person name="Stevens L."/>
            <person name="Kumar S."/>
            <person name="Horikawa D."/>
            <person name="Ishino K."/>
            <person name="Komine S."/>
            <person name="Tomita M."/>
            <person name="Blaxter M."/>
            <person name="Arakawa K."/>
        </authorList>
    </citation>
    <scope>NUCLEOTIDE SEQUENCE [LARGE SCALE GENOMIC DNA]</scope>
    <source>
        <strain evidence="3">Z151</strain>
    </source>
</reference>
<feature type="region of interest" description="Disordered" evidence="1">
    <location>
        <begin position="320"/>
        <end position="350"/>
    </location>
</feature>
<dbReference type="OrthoDB" id="10682185at2759"/>
<keyword evidence="3" id="KW-1185">Reference proteome</keyword>
<accession>A0A9X6NFJ8</accession>
<feature type="compositionally biased region" description="Acidic residues" evidence="1">
    <location>
        <begin position="521"/>
        <end position="587"/>
    </location>
</feature>
<organism evidence="2 3">
    <name type="scientific">Hypsibius exemplaris</name>
    <name type="common">Freshwater tardigrade</name>
    <dbReference type="NCBI Taxonomy" id="2072580"/>
    <lineage>
        <taxon>Eukaryota</taxon>
        <taxon>Metazoa</taxon>
        <taxon>Ecdysozoa</taxon>
        <taxon>Tardigrada</taxon>
        <taxon>Eutardigrada</taxon>
        <taxon>Parachela</taxon>
        <taxon>Hypsibioidea</taxon>
        <taxon>Hypsibiidae</taxon>
        <taxon>Hypsibius</taxon>
    </lineage>
</organism>
<proteinExistence type="predicted"/>
<feature type="compositionally biased region" description="Basic and acidic residues" evidence="1">
    <location>
        <begin position="220"/>
        <end position="230"/>
    </location>
</feature>
<sequence>MSQKRPLHNHNAEAQETEDESCSDRDDDESAAAVTADLMSFRGSKRRKDNGSLSMQKGKVKPISAPQTTPFPFSAEGTAWLKSAETIALRSGRVLQTPHRRPLGDQKADSIDSNNFLNVGKNVFSWALGKLWNPVTTSAPSLEDTQLSGNTRLGFTFMPGSGGGNLLSSSILSEENVSFEADVTMKTVTNVDQADGQTDLNTTQQSEEGKSETFFTPEGSPEKRLSDPSARRSILSPRSPGLKGRGPRVSINRTPQVREIASRAAQARNSSLIWQHRDLDEKECLIYRVGGSDLTPDSNEKPAFLSAFPFLTPTNRTNVLSQPELPDDEVSTSPKTLSFPTPPEDSSAAVTDTLSPRTLGASAIVEFAEKELLLPRLAGRSACGRSSYQDILATAKQQQDASEIAAGGTPTGRKRRLASSMPSPYLPLLLKRGRRPANVNTVAKEPTREITVASVDVPTGKPAIKLPRLMPPLELVDRVRPKLIAQHPAPVPAELCRPVEEMLIRKRRTPWLPPTFPQLIVEDEEEEPAAEDEDEDDKEELNEEPEAEEAGAEEEQMDVCELEEVDAAVEEEEEEEEEEVEEEEEETSGPFDRDETEIPLPSQSASAVARQYLPSDVSEQFLSGMSAPSVRDELRGQGAELVDSLVLRLQEKLRKAAEARKLTRAPIASGI</sequence>
<gene>
    <name evidence="2" type="ORF">BV898_16221</name>
</gene>
<comment type="caution">
    <text evidence="2">The sequence shown here is derived from an EMBL/GenBank/DDBJ whole genome shotgun (WGS) entry which is preliminary data.</text>
</comment>
<dbReference type="EMBL" id="MTYJ01000238">
    <property type="protein sequence ID" value="OWA51751.1"/>
    <property type="molecule type" value="Genomic_DNA"/>
</dbReference>
<name>A0A9X6NFJ8_HYPEX</name>
<feature type="region of interest" description="Disordered" evidence="1">
    <location>
        <begin position="398"/>
        <end position="419"/>
    </location>
</feature>